<accession>A0A699XNU0</accession>
<dbReference type="InterPro" id="IPR001242">
    <property type="entry name" value="Condensation_dom"/>
</dbReference>
<organism evidence="2">
    <name type="scientific">Tanacetum cinerariifolium</name>
    <name type="common">Dalmatian daisy</name>
    <name type="synonym">Chrysanthemum cinerariifolium</name>
    <dbReference type="NCBI Taxonomy" id="118510"/>
    <lineage>
        <taxon>Eukaryota</taxon>
        <taxon>Viridiplantae</taxon>
        <taxon>Streptophyta</taxon>
        <taxon>Embryophyta</taxon>
        <taxon>Tracheophyta</taxon>
        <taxon>Spermatophyta</taxon>
        <taxon>Magnoliopsida</taxon>
        <taxon>eudicotyledons</taxon>
        <taxon>Gunneridae</taxon>
        <taxon>Pentapetalae</taxon>
        <taxon>asterids</taxon>
        <taxon>campanulids</taxon>
        <taxon>Asterales</taxon>
        <taxon>Asteraceae</taxon>
        <taxon>Asteroideae</taxon>
        <taxon>Anthemideae</taxon>
        <taxon>Anthemidinae</taxon>
        <taxon>Tanacetum</taxon>
    </lineage>
</organism>
<evidence type="ECO:0000313" key="2">
    <source>
        <dbReference type="EMBL" id="GFD58124.1"/>
    </source>
</evidence>
<dbReference type="Gene3D" id="3.30.559.10">
    <property type="entry name" value="Chloramphenicol acetyltransferase-like domain"/>
    <property type="match status" value="1"/>
</dbReference>
<dbReference type="GO" id="GO:0003824">
    <property type="term" value="F:catalytic activity"/>
    <property type="evidence" value="ECO:0007669"/>
    <property type="project" value="InterPro"/>
</dbReference>
<evidence type="ECO:0000259" key="1">
    <source>
        <dbReference type="Pfam" id="PF00668"/>
    </source>
</evidence>
<dbReference type="AlphaFoldDB" id="A0A699XNU0"/>
<feature type="non-terminal residue" evidence="2">
    <location>
        <position position="86"/>
    </location>
</feature>
<feature type="domain" description="Condensation" evidence="1">
    <location>
        <begin position="2"/>
        <end position="81"/>
    </location>
</feature>
<feature type="non-terminal residue" evidence="2">
    <location>
        <position position="1"/>
    </location>
</feature>
<dbReference type="EMBL" id="BKCJ011848929">
    <property type="protein sequence ID" value="GFD58124.1"/>
    <property type="molecule type" value="Genomic_DNA"/>
</dbReference>
<dbReference type="Pfam" id="PF00668">
    <property type="entry name" value="Condensation"/>
    <property type="match status" value="1"/>
</dbReference>
<proteinExistence type="predicted"/>
<dbReference type="InterPro" id="IPR023213">
    <property type="entry name" value="CAT-like_dom_sf"/>
</dbReference>
<name>A0A699XNU0_TANCI</name>
<comment type="caution">
    <text evidence="2">The sequence shown here is derived from an EMBL/GenBank/DDBJ whole genome shotgun (WGS) entry which is preliminary data.</text>
</comment>
<gene>
    <name evidence="2" type="ORF">Tci_930093</name>
</gene>
<dbReference type="SUPFAM" id="SSF52777">
    <property type="entry name" value="CoA-dependent acyltransferases"/>
    <property type="match status" value="1"/>
</dbReference>
<reference evidence="2" key="1">
    <citation type="journal article" date="2019" name="Sci. Rep.">
        <title>Draft genome of Tanacetum cinerariifolium, the natural source of mosquito coil.</title>
        <authorList>
            <person name="Yamashiro T."/>
            <person name="Shiraishi A."/>
            <person name="Satake H."/>
            <person name="Nakayama K."/>
        </authorList>
    </citation>
    <scope>NUCLEOTIDE SEQUENCE</scope>
</reference>
<sequence>RVTEHEAVLWITQHHIVSDGWSLALLAQELNALYIAFSQGQADPLPVLSLQYHDYAAWQRQWLSGEQLQHQRRYWQTTLAQAPALL</sequence>
<dbReference type="PANTHER" id="PTHR45398">
    <property type="match status" value="1"/>
</dbReference>
<protein>
    <recommendedName>
        <fullName evidence="1">Condensation domain-containing protein</fullName>
    </recommendedName>
</protein>
<dbReference type="PANTHER" id="PTHR45398:SF1">
    <property type="entry name" value="ENZYME, PUTATIVE (JCVI)-RELATED"/>
    <property type="match status" value="1"/>
</dbReference>